<evidence type="ECO:0000256" key="2">
    <source>
        <dbReference type="ARBA" id="ARBA00007251"/>
    </source>
</evidence>
<dbReference type="AlphaFoldDB" id="A0A1D3D8Z4"/>
<dbReference type="Gene3D" id="1.20.120.1070">
    <property type="entry name" value="Translation initiation factor eIF-2B, N-terminal domain"/>
    <property type="match status" value="1"/>
</dbReference>
<dbReference type="FunCoup" id="A0A1D3D8Z4">
    <property type="interactions" value="358"/>
</dbReference>
<evidence type="ECO:0000256" key="5">
    <source>
        <dbReference type="ARBA" id="ARBA00022917"/>
    </source>
</evidence>
<feature type="compositionally biased region" description="Polar residues" evidence="10">
    <location>
        <begin position="1"/>
        <end position="11"/>
    </location>
</feature>
<dbReference type="VEuPathDB" id="ToxoDB:cyc_05611"/>
<gene>
    <name evidence="11" type="ORF">cyc_05611</name>
</gene>
<dbReference type="Proteomes" id="UP000095192">
    <property type="component" value="Unassembled WGS sequence"/>
</dbReference>
<keyword evidence="3" id="KW-0963">Cytoplasm</keyword>
<evidence type="ECO:0000313" key="11">
    <source>
        <dbReference type="EMBL" id="OEH79917.1"/>
    </source>
</evidence>
<dbReference type="GO" id="GO:0003743">
    <property type="term" value="F:translation initiation factor activity"/>
    <property type="evidence" value="ECO:0007669"/>
    <property type="project" value="UniProtKB-KW"/>
</dbReference>
<feature type="compositionally biased region" description="Basic and acidic residues" evidence="10">
    <location>
        <begin position="12"/>
        <end position="29"/>
    </location>
</feature>
<proteinExistence type="inferred from homology"/>
<dbReference type="GO" id="GO:0005085">
    <property type="term" value="F:guanyl-nucleotide exchange factor activity"/>
    <property type="evidence" value="ECO:0007669"/>
    <property type="project" value="TreeGrafter"/>
</dbReference>
<evidence type="ECO:0000256" key="7">
    <source>
        <dbReference type="ARBA" id="ARBA00044236"/>
    </source>
</evidence>
<dbReference type="InterPro" id="IPR051501">
    <property type="entry name" value="eIF2B_alpha/beta/delta"/>
</dbReference>
<keyword evidence="12" id="KW-1185">Reference proteome</keyword>
<evidence type="ECO:0000256" key="3">
    <source>
        <dbReference type="ARBA" id="ARBA00022490"/>
    </source>
</evidence>
<dbReference type="SUPFAM" id="SSF100950">
    <property type="entry name" value="NagB/RpiA/CoA transferase-like"/>
    <property type="match status" value="1"/>
</dbReference>
<accession>A0A1D3D8Z4</accession>
<feature type="compositionally biased region" description="Low complexity" evidence="10">
    <location>
        <begin position="69"/>
        <end position="87"/>
    </location>
</feature>
<protein>
    <recommendedName>
        <fullName evidence="6">Translation initiation factor eIF2B subunit alpha</fullName>
    </recommendedName>
    <alternativeName>
        <fullName evidence="7">eIF2B GDP-GTP exchange factor subunit alpha</fullName>
    </alternativeName>
</protein>
<evidence type="ECO:0000256" key="4">
    <source>
        <dbReference type="ARBA" id="ARBA00022540"/>
    </source>
</evidence>
<feature type="region of interest" description="Disordered" evidence="10">
    <location>
        <begin position="1"/>
        <end position="120"/>
    </location>
</feature>
<evidence type="ECO:0000256" key="9">
    <source>
        <dbReference type="RuleBase" id="RU003814"/>
    </source>
</evidence>
<dbReference type="EMBL" id="JROU02000238">
    <property type="protein sequence ID" value="OEH79917.1"/>
    <property type="molecule type" value="Genomic_DNA"/>
</dbReference>
<dbReference type="PANTHER" id="PTHR45860:SF1">
    <property type="entry name" value="TRANSLATION INITIATION FACTOR EIF-2B SUBUNIT ALPHA"/>
    <property type="match status" value="1"/>
</dbReference>
<dbReference type="InParanoid" id="A0A1D3D8Z4"/>
<dbReference type="InterPro" id="IPR037171">
    <property type="entry name" value="NagB/RpiA_transferase-like"/>
</dbReference>
<organism evidence="11 12">
    <name type="scientific">Cyclospora cayetanensis</name>
    <dbReference type="NCBI Taxonomy" id="88456"/>
    <lineage>
        <taxon>Eukaryota</taxon>
        <taxon>Sar</taxon>
        <taxon>Alveolata</taxon>
        <taxon>Apicomplexa</taxon>
        <taxon>Conoidasida</taxon>
        <taxon>Coccidia</taxon>
        <taxon>Eucoccidiorida</taxon>
        <taxon>Eimeriorina</taxon>
        <taxon>Eimeriidae</taxon>
        <taxon>Cyclospora</taxon>
    </lineage>
</organism>
<evidence type="ECO:0000256" key="8">
    <source>
        <dbReference type="ARBA" id="ARBA00046432"/>
    </source>
</evidence>
<keyword evidence="4 11" id="KW-0396">Initiation factor</keyword>
<dbReference type="Gene3D" id="3.40.50.10470">
    <property type="entry name" value="Translation initiation factor eif-2b, domain 2"/>
    <property type="match status" value="1"/>
</dbReference>
<comment type="subunit">
    <text evidence="8">Component of the translation initiation factor 2B (eIF2B) complex which is a heterodecamer of two sets of five different subunits: alpha, beta, gamma, delta and epsilon. Subunits alpha, beta and delta comprise a regulatory subcomplex and subunits epsilon and gamma comprise a catalytic subcomplex. Within the complex, the hexameric regulatory complex resides at the center, with the two heterodimeric catalytic subcomplexes bound on opposite sides.</text>
</comment>
<sequence length="446" mass="47899">MPRPFTGNTRQAGKEPEEVRGELAERLSSERFMAASEATSRGGGLNGESATQDFSEAARSDGLSGGVKGTSSSSGGSSRRRQSSAIRGDGEVSKTLAGRDPSTSSPAEEETSKGGTCSGMLPTEGSQVSLQQCVVDGFWRCFTAQQNDLALAAVHALATVVHLSRAESVLELFVHLRAATEALEAYASRADVLLYISKRTAVKRLTTLPLRSACSLYQQFAVRHFERKPQISAKFASRISQSKQTIADLGRIMFTKDQMVVLTHGQSSCVERLLCNAWTKHKKRFSVIITQHESAAASGGAFGNDEEMLRAALSACGIPAVLASVGSVARLISKVDLVVMGTEAVSENGGIINRIGTATVAIVASENCVPVYVVCEACKFARTNPLYQKDASAFSVEKASRTDPLETLYCHEALDYTRPEYISLLFTDLGIFTPQSISDELTKLYQ</sequence>
<comment type="similarity">
    <text evidence="2 9">Belongs to the eIF-2B alpha/beta/delta subunits family.</text>
</comment>
<dbReference type="InterPro" id="IPR042528">
    <property type="entry name" value="elF-2B_alpha_N"/>
</dbReference>
<dbReference type="GO" id="GO:0005829">
    <property type="term" value="C:cytosol"/>
    <property type="evidence" value="ECO:0007669"/>
    <property type="project" value="UniProtKB-SubCell"/>
</dbReference>
<evidence type="ECO:0000256" key="6">
    <source>
        <dbReference type="ARBA" id="ARBA00044208"/>
    </source>
</evidence>
<comment type="subcellular location">
    <subcellularLocation>
        <location evidence="1">Cytoplasm</location>
        <location evidence="1">Cytosol</location>
    </subcellularLocation>
</comment>
<dbReference type="GO" id="GO:0005851">
    <property type="term" value="C:eukaryotic translation initiation factor 2B complex"/>
    <property type="evidence" value="ECO:0007669"/>
    <property type="project" value="TreeGrafter"/>
</dbReference>
<dbReference type="InterPro" id="IPR042529">
    <property type="entry name" value="IF_2B-like_C"/>
</dbReference>
<name>A0A1D3D8Z4_9EIME</name>
<dbReference type="InterPro" id="IPR000649">
    <property type="entry name" value="IF-2B-related"/>
</dbReference>
<dbReference type="Pfam" id="PF01008">
    <property type="entry name" value="IF-2B"/>
    <property type="match status" value="1"/>
</dbReference>
<evidence type="ECO:0000313" key="12">
    <source>
        <dbReference type="Proteomes" id="UP000095192"/>
    </source>
</evidence>
<evidence type="ECO:0000256" key="1">
    <source>
        <dbReference type="ARBA" id="ARBA00004514"/>
    </source>
</evidence>
<comment type="caution">
    <text evidence="11">The sequence shown here is derived from an EMBL/GenBank/DDBJ whole genome shotgun (WGS) entry which is preliminary data.</text>
</comment>
<reference evidence="11 12" key="1">
    <citation type="journal article" date="2016" name="BMC Genomics">
        <title>Comparative genomics reveals Cyclospora cayetanensis possesses coccidia-like metabolism and invasion components but unique surface antigens.</title>
        <authorList>
            <person name="Liu S."/>
            <person name="Wang L."/>
            <person name="Zheng H."/>
            <person name="Xu Z."/>
            <person name="Roellig D.M."/>
            <person name="Li N."/>
            <person name="Frace M.A."/>
            <person name="Tang K."/>
            <person name="Arrowood M.J."/>
            <person name="Moss D.M."/>
            <person name="Zhang L."/>
            <person name="Feng Y."/>
            <person name="Xiao L."/>
        </authorList>
    </citation>
    <scope>NUCLEOTIDE SEQUENCE [LARGE SCALE GENOMIC DNA]</scope>
    <source>
        <strain evidence="11 12">CHN_HEN01</strain>
    </source>
</reference>
<keyword evidence="5" id="KW-0648">Protein biosynthesis</keyword>
<dbReference type="PANTHER" id="PTHR45860">
    <property type="entry name" value="TRANSLATION INITIATION FACTOR EIF-2B SUBUNIT ALPHA"/>
    <property type="match status" value="1"/>
</dbReference>
<evidence type="ECO:0000256" key="10">
    <source>
        <dbReference type="SAM" id="MobiDB-lite"/>
    </source>
</evidence>